<dbReference type="GO" id="GO:0006979">
    <property type="term" value="P:response to oxidative stress"/>
    <property type="evidence" value="ECO:0007669"/>
    <property type="project" value="InterPro"/>
</dbReference>
<gene>
    <name evidence="5" type="ORF">AMON00008_LOCUS44128</name>
</gene>
<sequence length="193" mass="20056">MLTRMQKKYAGSPVRFILVPCNQFGSQEPKANAEVKAFAEQYVQLGPGSNVVMLAKSSLNGVPCAARGADVCTPASGECCPQNDGVYDYLLGATAPGTIKWNFDKIVVSGLGEPFHGETVLHGGDLDAALDAYIARAGAAVSAAAAAPGRPWRSLGVLALLGCAAAALALRLRRGLPQQNSAGEDSKAYFIMT</sequence>
<evidence type="ECO:0000256" key="2">
    <source>
        <dbReference type="ARBA" id="ARBA00022559"/>
    </source>
</evidence>
<dbReference type="AlphaFoldDB" id="A0A7S4S2V3"/>
<reference evidence="5" key="1">
    <citation type="submission" date="2021-01" db="EMBL/GenBank/DDBJ databases">
        <authorList>
            <person name="Corre E."/>
            <person name="Pelletier E."/>
            <person name="Niang G."/>
            <person name="Scheremetjew M."/>
            <person name="Finn R."/>
            <person name="Kale V."/>
            <person name="Holt S."/>
            <person name="Cochrane G."/>
            <person name="Meng A."/>
            <person name="Brown T."/>
            <person name="Cohen L."/>
        </authorList>
    </citation>
    <scope>NUCLEOTIDE SEQUENCE</scope>
    <source>
        <strain evidence="5">CCMP3105</strain>
    </source>
</reference>
<proteinExistence type="inferred from homology"/>
<keyword evidence="3 4" id="KW-0560">Oxidoreductase</keyword>
<dbReference type="InterPro" id="IPR036249">
    <property type="entry name" value="Thioredoxin-like_sf"/>
</dbReference>
<protein>
    <recommendedName>
        <fullName evidence="4">Glutathione peroxidase</fullName>
    </recommendedName>
</protein>
<dbReference type="InterPro" id="IPR000889">
    <property type="entry name" value="Glutathione_peroxidase"/>
</dbReference>
<dbReference type="SUPFAM" id="SSF52833">
    <property type="entry name" value="Thioredoxin-like"/>
    <property type="match status" value="1"/>
</dbReference>
<dbReference type="Pfam" id="PF00255">
    <property type="entry name" value="GSHPx"/>
    <property type="match status" value="1"/>
</dbReference>
<evidence type="ECO:0000256" key="3">
    <source>
        <dbReference type="ARBA" id="ARBA00023002"/>
    </source>
</evidence>
<dbReference type="PROSITE" id="PS51355">
    <property type="entry name" value="GLUTATHIONE_PEROXID_3"/>
    <property type="match status" value="1"/>
</dbReference>
<dbReference type="GO" id="GO:0004601">
    <property type="term" value="F:peroxidase activity"/>
    <property type="evidence" value="ECO:0007669"/>
    <property type="project" value="UniProtKB-KW"/>
</dbReference>
<organism evidence="5">
    <name type="scientific">Alexandrium monilatum</name>
    <dbReference type="NCBI Taxonomy" id="311494"/>
    <lineage>
        <taxon>Eukaryota</taxon>
        <taxon>Sar</taxon>
        <taxon>Alveolata</taxon>
        <taxon>Dinophyceae</taxon>
        <taxon>Gonyaulacales</taxon>
        <taxon>Pyrocystaceae</taxon>
        <taxon>Alexandrium</taxon>
    </lineage>
</organism>
<accession>A0A7S4S2V3</accession>
<dbReference type="EMBL" id="HBNR01062581">
    <property type="protein sequence ID" value="CAE4632623.1"/>
    <property type="molecule type" value="Transcribed_RNA"/>
</dbReference>
<keyword evidence="2 4" id="KW-0575">Peroxidase</keyword>
<name>A0A7S4S2V3_9DINO</name>
<dbReference type="Gene3D" id="3.40.30.10">
    <property type="entry name" value="Glutaredoxin"/>
    <property type="match status" value="1"/>
</dbReference>
<evidence type="ECO:0000256" key="1">
    <source>
        <dbReference type="ARBA" id="ARBA00006926"/>
    </source>
</evidence>
<evidence type="ECO:0000256" key="4">
    <source>
        <dbReference type="RuleBase" id="RU000499"/>
    </source>
</evidence>
<comment type="similarity">
    <text evidence="1 4">Belongs to the glutathione peroxidase family.</text>
</comment>
<dbReference type="PRINTS" id="PR01011">
    <property type="entry name" value="GLUTPROXDASE"/>
</dbReference>
<evidence type="ECO:0000313" key="5">
    <source>
        <dbReference type="EMBL" id="CAE4632623.1"/>
    </source>
</evidence>